<keyword evidence="8" id="KW-0812">Transmembrane</keyword>
<dbReference type="Gene3D" id="3.30.420.10">
    <property type="entry name" value="Ribonuclease H-like superfamily/Ribonuclease H"/>
    <property type="match status" value="1"/>
</dbReference>
<evidence type="ECO:0000256" key="3">
    <source>
        <dbReference type="ARBA" id="ARBA00022722"/>
    </source>
</evidence>
<feature type="domain" description="Integrase catalytic" evidence="9">
    <location>
        <begin position="381"/>
        <end position="524"/>
    </location>
</feature>
<feature type="transmembrane region" description="Helical" evidence="8">
    <location>
        <begin position="357"/>
        <end position="379"/>
    </location>
</feature>
<feature type="compositionally biased region" description="Polar residues" evidence="7">
    <location>
        <begin position="231"/>
        <end position="240"/>
    </location>
</feature>
<keyword evidence="5" id="KW-0378">Hydrolase</keyword>
<evidence type="ECO:0000256" key="5">
    <source>
        <dbReference type="ARBA" id="ARBA00022801"/>
    </source>
</evidence>
<dbReference type="InterPro" id="IPR012337">
    <property type="entry name" value="RNaseH-like_sf"/>
</dbReference>
<dbReference type="InterPro" id="IPR036397">
    <property type="entry name" value="RNaseH_sf"/>
</dbReference>
<dbReference type="GO" id="GO:0015074">
    <property type="term" value="P:DNA integration"/>
    <property type="evidence" value="ECO:0007669"/>
    <property type="project" value="InterPro"/>
</dbReference>
<dbReference type="InterPro" id="IPR041373">
    <property type="entry name" value="RT_RNaseH"/>
</dbReference>
<reference evidence="10 11" key="1">
    <citation type="submission" date="2019-05" db="EMBL/GenBank/DDBJ databases">
        <title>Mikania micrantha, genome provides insights into the molecular mechanism of rapid growth.</title>
        <authorList>
            <person name="Liu B."/>
        </authorList>
    </citation>
    <scope>NUCLEOTIDE SEQUENCE [LARGE SCALE GENOMIC DNA]</scope>
    <source>
        <strain evidence="10">NLD-2019</strain>
        <tissue evidence="10">Leaf</tissue>
    </source>
</reference>
<dbReference type="PANTHER" id="PTHR35046">
    <property type="entry name" value="ZINC KNUCKLE (CCHC-TYPE) FAMILY PROTEIN"/>
    <property type="match status" value="1"/>
</dbReference>
<dbReference type="GO" id="GO:0004519">
    <property type="term" value="F:endonuclease activity"/>
    <property type="evidence" value="ECO:0007669"/>
    <property type="project" value="UniProtKB-KW"/>
</dbReference>
<keyword evidence="4" id="KW-0255">Endonuclease</keyword>
<dbReference type="GO" id="GO:0003676">
    <property type="term" value="F:nucleic acid binding"/>
    <property type="evidence" value="ECO:0007669"/>
    <property type="project" value="InterPro"/>
</dbReference>
<dbReference type="Pfam" id="PF17917">
    <property type="entry name" value="RT_RNaseH"/>
    <property type="match status" value="1"/>
</dbReference>
<dbReference type="Proteomes" id="UP000326396">
    <property type="component" value="Linkage Group LG10"/>
</dbReference>
<protein>
    <recommendedName>
        <fullName evidence="9">Integrase catalytic domain-containing protein</fullName>
    </recommendedName>
</protein>
<sequence>MIDAEWKIRQCCKISPRCRLIARHWADDAISDLKPVSKYWSYYSTSLLAEPTDQSFYQEDSNDAIPMIVYSRKKIKQVNTVDEKRTKRSLELLFETDLLDPRAVASSPKTKFSTGMWSRSFSSDSETASVGIRAMDARGDRRYQHRHADRGHEDQRQVPRDVEEIACLQQLVRELESQQEDRPEETDSLVWGEGGDNHNPFAQPERRSPFDRRQPRETSTGRYGPPRTDPPKSTGSNSRVPSYRSGGNLKTKVTQAPVLALPNFQITFQVECDASGFEIGGVLSQNNRPIAFFCEKLSEAKKKYSTYDKEFYAIIRNLEYWRHYLLPNDFILFSDHQALKFIQGQHKLTPVMRNGCVLMLSTLFAPFIPIILISLAGGIPAKPLPMKDIQDRKEEVSLDFVLGLPRTQRQKDSVMVVFDRFSKMAYFLPCAKTYDASQVARLYFVEIVRLHGVPKTITSGWDVKFIGHFWRTLWKRLGSRLSFSSAHHPQSDGQTEVTNRSLGNLLRSLVGDNPKQWDLVLPQA</sequence>
<evidence type="ECO:0000259" key="9">
    <source>
        <dbReference type="PROSITE" id="PS50994"/>
    </source>
</evidence>
<evidence type="ECO:0000256" key="8">
    <source>
        <dbReference type="SAM" id="Phobius"/>
    </source>
</evidence>
<feature type="region of interest" description="Disordered" evidence="7">
    <location>
        <begin position="134"/>
        <end position="161"/>
    </location>
</feature>
<evidence type="ECO:0000313" key="10">
    <source>
        <dbReference type="EMBL" id="KAD7117354.1"/>
    </source>
</evidence>
<gene>
    <name evidence="10" type="ORF">E3N88_04622</name>
</gene>
<feature type="region of interest" description="Disordered" evidence="7">
    <location>
        <begin position="174"/>
        <end position="248"/>
    </location>
</feature>
<evidence type="ECO:0000256" key="1">
    <source>
        <dbReference type="ARBA" id="ARBA00022679"/>
    </source>
</evidence>
<evidence type="ECO:0000256" key="6">
    <source>
        <dbReference type="ARBA" id="ARBA00022918"/>
    </source>
</evidence>
<feature type="compositionally biased region" description="Basic and acidic residues" evidence="7">
    <location>
        <begin position="150"/>
        <end position="161"/>
    </location>
</feature>
<dbReference type="InterPro" id="IPR043502">
    <property type="entry name" value="DNA/RNA_pol_sf"/>
</dbReference>
<keyword evidence="6" id="KW-0695">RNA-directed DNA polymerase</keyword>
<organism evidence="10 11">
    <name type="scientific">Mikania micrantha</name>
    <name type="common">bitter vine</name>
    <dbReference type="NCBI Taxonomy" id="192012"/>
    <lineage>
        <taxon>Eukaryota</taxon>
        <taxon>Viridiplantae</taxon>
        <taxon>Streptophyta</taxon>
        <taxon>Embryophyta</taxon>
        <taxon>Tracheophyta</taxon>
        <taxon>Spermatophyta</taxon>
        <taxon>Magnoliopsida</taxon>
        <taxon>eudicotyledons</taxon>
        <taxon>Gunneridae</taxon>
        <taxon>Pentapetalae</taxon>
        <taxon>asterids</taxon>
        <taxon>campanulids</taxon>
        <taxon>Asterales</taxon>
        <taxon>Asteraceae</taxon>
        <taxon>Asteroideae</taxon>
        <taxon>Heliantheae alliance</taxon>
        <taxon>Eupatorieae</taxon>
        <taxon>Mikania</taxon>
    </lineage>
</organism>
<dbReference type="AlphaFoldDB" id="A0A5N6PUZ0"/>
<dbReference type="InterPro" id="IPR001584">
    <property type="entry name" value="Integrase_cat-core"/>
</dbReference>
<keyword evidence="8" id="KW-0472">Membrane</keyword>
<dbReference type="PROSITE" id="PS50994">
    <property type="entry name" value="INTEGRASE"/>
    <property type="match status" value="1"/>
</dbReference>
<dbReference type="OrthoDB" id="407598at2759"/>
<dbReference type="PANTHER" id="PTHR35046:SF26">
    <property type="entry name" value="RNA-DIRECTED DNA POLYMERASE"/>
    <property type="match status" value="1"/>
</dbReference>
<accession>A0A5N6PUZ0</accession>
<keyword evidence="1" id="KW-0808">Transferase</keyword>
<proteinExistence type="predicted"/>
<dbReference type="GO" id="GO:0003964">
    <property type="term" value="F:RNA-directed DNA polymerase activity"/>
    <property type="evidence" value="ECO:0007669"/>
    <property type="project" value="UniProtKB-KW"/>
</dbReference>
<keyword evidence="3" id="KW-0540">Nuclease</keyword>
<keyword evidence="11" id="KW-1185">Reference proteome</keyword>
<evidence type="ECO:0000256" key="7">
    <source>
        <dbReference type="SAM" id="MobiDB-lite"/>
    </source>
</evidence>
<dbReference type="SUPFAM" id="SSF53098">
    <property type="entry name" value="Ribonuclease H-like"/>
    <property type="match status" value="1"/>
</dbReference>
<dbReference type="GO" id="GO:0016787">
    <property type="term" value="F:hydrolase activity"/>
    <property type="evidence" value="ECO:0007669"/>
    <property type="project" value="UniProtKB-KW"/>
</dbReference>
<name>A0A5N6PUZ0_9ASTR</name>
<dbReference type="SUPFAM" id="SSF56672">
    <property type="entry name" value="DNA/RNA polymerases"/>
    <property type="match status" value="1"/>
</dbReference>
<keyword evidence="8" id="KW-1133">Transmembrane helix</keyword>
<feature type="compositionally biased region" description="Basic and acidic residues" evidence="7">
    <location>
        <begin position="204"/>
        <end position="216"/>
    </location>
</feature>
<evidence type="ECO:0000256" key="4">
    <source>
        <dbReference type="ARBA" id="ARBA00022759"/>
    </source>
</evidence>
<comment type="caution">
    <text evidence="10">The sequence shown here is derived from an EMBL/GenBank/DDBJ whole genome shotgun (WGS) entry which is preliminary data.</text>
</comment>
<keyword evidence="2" id="KW-0548">Nucleotidyltransferase</keyword>
<dbReference type="EMBL" id="SZYD01000002">
    <property type="protein sequence ID" value="KAD7117354.1"/>
    <property type="molecule type" value="Genomic_DNA"/>
</dbReference>
<dbReference type="CDD" id="cd09274">
    <property type="entry name" value="RNase_HI_RT_Ty3"/>
    <property type="match status" value="1"/>
</dbReference>
<evidence type="ECO:0000256" key="2">
    <source>
        <dbReference type="ARBA" id="ARBA00022695"/>
    </source>
</evidence>
<evidence type="ECO:0000313" key="11">
    <source>
        <dbReference type="Proteomes" id="UP000326396"/>
    </source>
</evidence>